<protein>
    <submittedName>
        <fullName evidence="1">Uncharacterized protein</fullName>
    </submittedName>
</protein>
<dbReference type="AlphaFoldDB" id="A0A0S4L9L1"/>
<organism evidence="1 2">
    <name type="scientific">Candidatus Nitrospira nitrificans</name>
    <dbReference type="NCBI Taxonomy" id="1742973"/>
    <lineage>
        <taxon>Bacteria</taxon>
        <taxon>Pseudomonadati</taxon>
        <taxon>Nitrospirota</taxon>
        <taxon>Nitrospiria</taxon>
        <taxon>Nitrospirales</taxon>
        <taxon>Nitrospiraceae</taxon>
        <taxon>Nitrospira</taxon>
    </lineage>
</organism>
<name>A0A0S4L9L1_9BACT</name>
<evidence type="ECO:0000313" key="1">
    <source>
        <dbReference type="EMBL" id="CUS32452.1"/>
    </source>
</evidence>
<dbReference type="OrthoDB" id="9787626at2"/>
<dbReference type="RefSeq" id="WP_090894411.1">
    <property type="nucleotide sequence ID" value="NZ_CZPZ01000002.1"/>
</dbReference>
<dbReference type="STRING" id="1742973.COMA2_100126"/>
<accession>A0A0S4L9L1</accession>
<gene>
    <name evidence="1" type="ORF">COMA2_100126</name>
</gene>
<dbReference type="Proteomes" id="UP000198736">
    <property type="component" value="Unassembled WGS sequence"/>
</dbReference>
<keyword evidence="2" id="KW-1185">Reference proteome</keyword>
<sequence>MKSEQEREVHRRFVQALQHEHVTCAKPGCGGAMEVADHTPHSARIKSYEAICERCHAVEKITGKEEHQPSWDVASITLMAEMHLLHEQPTCPYDDTPITFISLPNPRRKARYRLQCYYCGRHTEMNWPPREAKS</sequence>
<dbReference type="EMBL" id="CZPZ01000002">
    <property type="protein sequence ID" value="CUS32452.1"/>
    <property type="molecule type" value="Genomic_DNA"/>
</dbReference>
<reference evidence="2" key="1">
    <citation type="submission" date="2015-10" db="EMBL/GenBank/DDBJ databases">
        <authorList>
            <person name="Luecker S."/>
            <person name="Luecker S."/>
        </authorList>
    </citation>
    <scope>NUCLEOTIDE SEQUENCE [LARGE SCALE GENOMIC DNA]</scope>
</reference>
<proteinExistence type="predicted"/>
<evidence type="ECO:0000313" key="2">
    <source>
        <dbReference type="Proteomes" id="UP000198736"/>
    </source>
</evidence>